<evidence type="ECO:0000313" key="3">
    <source>
        <dbReference type="Proteomes" id="UP000027616"/>
    </source>
</evidence>
<gene>
    <name evidence="2" type="ORF">BN938_0618</name>
</gene>
<dbReference type="InterPro" id="IPR045746">
    <property type="entry name" value="ACT14924-like_Acyltransf_dom"/>
</dbReference>
<dbReference type="eggNOG" id="COG0204">
    <property type="taxonomic scope" value="Bacteria"/>
</dbReference>
<reference evidence="2 3" key="1">
    <citation type="journal article" date="2015" name="Genome Announc.">
        <title>Complete Genome Sequence of the Novel Leech Symbiont Mucinivorans hirudinis M3T.</title>
        <authorList>
            <person name="Nelson M.C."/>
            <person name="Bomar L."/>
            <person name="Graf J."/>
        </authorList>
    </citation>
    <scope>NUCLEOTIDE SEQUENCE [LARGE SCALE GENOMIC DNA]</scope>
    <source>
        <strain evidence="3">M3</strain>
    </source>
</reference>
<dbReference type="KEGG" id="rbc:BN938_0618"/>
<accession>A0A060RAA2</accession>
<organism evidence="2 3">
    <name type="scientific">Mucinivorans hirudinis</name>
    <dbReference type="NCBI Taxonomy" id="1433126"/>
    <lineage>
        <taxon>Bacteria</taxon>
        <taxon>Pseudomonadati</taxon>
        <taxon>Bacteroidota</taxon>
        <taxon>Bacteroidia</taxon>
        <taxon>Bacteroidales</taxon>
        <taxon>Rikenellaceae</taxon>
        <taxon>Mucinivorans</taxon>
    </lineage>
</organism>
<dbReference type="Proteomes" id="UP000027616">
    <property type="component" value="Chromosome I"/>
</dbReference>
<dbReference type="AlphaFoldDB" id="A0A060RAA2"/>
<dbReference type="HOGENOM" id="CLU_067500_1_0_10"/>
<feature type="domain" description="Putative acyltransferase ACT14924-like acyltransferase" evidence="1">
    <location>
        <begin position="11"/>
        <end position="265"/>
    </location>
</feature>
<dbReference type="EMBL" id="HG934468">
    <property type="protein sequence ID" value="CDN30723.1"/>
    <property type="molecule type" value="Genomic_DNA"/>
</dbReference>
<proteinExistence type="predicted"/>
<dbReference type="STRING" id="1433126.BN938_0618"/>
<dbReference type="OrthoDB" id="1113830at2"/>
<evidence type="ECO:0000259" key="1">
    <source>
        <dbReference type="Pfam" id="PF19576"/>
    </source>
</evidence>
<keyword evidence="3" id="KW-1185">Reference proteome</keyword>
<protein>
    <submittedName>
        <fullName evidence="2">Hemolysin A</fullName>
    </submittedName>
</protein>
<name>A0A060RAA2_9BACT</name>
<dbReference type="SUPFAM" id="SSF69593">
    <property type="entry name" value="Glycerol-3-phosphate (1)-acyltransferase"/>
    <property type="match status" value="1"/>
</dbReference>
<dbReference type="Pfam" id="PF19576">
    <property type="entry name" value="Acyltransf_2"/>
    <property type="match status" value="1"/>
</dbReference>
<evidence type="ECO:0000313" key="2">
    <source>
        <dbReference type="EMBL" id="CDN30723.1"/>
    </source>
</evidence>
<sequence length="266" mass="30831">MKRIEIKKLFEQKNPQLSRLIPGMVFGWLESLICARKINYILDSYSSKEPLDFIESTLKYVGVTYELRGTDNIPRDGRVIFAANHPLGGLDGLILAKGVSEHIQSNVKLIVNDLLMNLEPLQPLFVPINKHGSQSADYVRAQQHLYASDDAIITFPAGLCSRLINREIIDTEWKRNFINKASEYGRAIIPTYIEGRNSMFFYQLAKWRKRLKIKANIEMILLPREMFAQRGKHITITFGEPQYIDKEHTAFEWTEIIRKKVYSQKK</sequence>